<dbReference type="RefSeq" id="XP_018282982.1">
    <property type="nucleotide sequence ID" value="XM_018427132.1"/>
</dbReference>
<reference evidence="1 2" key="1">
    <citation type="submission" date="2015-03" db="EMBL/GenBank/DDBJ databases">
        <title>Genomics and transcriptomics of the oil-accumulating basidiomycete yeast T. oleaginosus allow insights into substrate utilization and the diverse evolutionary trajectories of mating systems in fungi.</title>
        <authorList>
            <consortium name="DOE Joint Genome Institute"/>
            <person name="Kourist R."/>
            <person name="Kracht O."/>
            <person name="Bracharz F."/>
            <person name="Lipzen A."/>
            <person name="Nolan M."/>
            <person name="Ohm R."/>
            <person name="Grigoriev I."/>
            <person name="Sun S."/>
            <person name="Heitman J."/>
            <person name="Bruck T."/>
            <person name="Nowrousian M."/>
        </authorList>
    </citation>
    <scope>NUCLEOTIDE SEQUENCE [LARGE SCALE GENOMIC DNA]</scope>
    <source>
        <strain evidence="1 2">IBC0246</strain>
    </source>
</reference>
<evidence type="ECO:0000313" key="1">
    <source>
        <dbReference type="EMBL" id="KLT46491.1"/>
    </source>
</evidence>
<dbReference type="GeneID" id="28987735"/>
<name>A0A0J0XZP7_9TREE</name>
<keyword evidence="2" id="KW-1185">Reference proteome</keyword>
<dbReference type="EMBL" id="KQ087177">
    <property type="protein sequence ID" value="KLT46491.1"/>
    <property type="molecule type" value="Genomic_DNA"/>
</dbReference>
<gene>
    <name evidence="1" type="ORF">CC85DRAFT_3816</name>
</gene>
<proteinExistence type="predicted"/>
<sequence>MCRALRPRGLRVVRRHALVTPPGTFQRAYHLSSRRFSLPAALAGLPVSATTAMFHSIHAALHAACTRRPTARVIIHLCSRRSTRSALLGLHHRPVDPFLIIQSLSCTRGTRALASMRMLMLMLMLLLVLHARGEASPGETSRCPFCLGTHYACRQRHVSYGIGMLAMSALFRAGTGIALRWHCDVLVRLDVVTAKARGR</sequence>
<protein>
    <submittedName>
        <fullName evidence="1">Uncharacterized protein</fullName>
    </submittedName>
</protein>
<evidence type="ECO:0000313" key="2">
    <source>
        <dbReference type="Proteomes" id="UP000053611"/>
    </source>
</evidence>
<accession>A0A0J0XZP7</accession>
<dbReference type="Proteomes" id="UP000053611">
    <property type="component" value="Unassembled WGS sequence"/>
</dbReference>
<organism evidence="1 2">
    <name type="scientific">Cutaneotrichosporon oleaginosum</name>
    <dbReference type="NCBI Taxonomy" id="879819"/>
    <lineage>
        <taxon>Eukaryota</taxon>
        <taxon>Fungi</taxon>
        <taxon>Dikarya</taxon>
        <taxon>Basidiomycota</taxon>
        <taxon>Agaricomycotina</taxon>
        <taxon>Tremellomycetes</taxon>
        <taxon>Trichosporonales</taxon>
        <taxon>Trichosporonaceae</taxon>
        <taxon>Cutaneotrichosporon</taxon>
    </lineage>
</organism>
<dbReference type="AlphaFoldDB" id="A0A0J0XZP7"/>